<dbReference type="WBParaSite" id="PS1159_v2.g13438.t1">
    <property type="protein sequence ID" value="PS1159_v2.g13438.t1"/>
    <property type="gene ID" value="PS1159_v2.g13438"/>
</dbReference>
<reference evidence="2" key="1">
    <citation type="submission" date="2022-11" db="UniProtKB">
        <authorList>
            <consortium name="WormBaseParasite"/>
        </authorList>
    </citation>
    <scope>IDENTIFICATION</scope>
</reference>
<accession>A0AC35F5N5</accession>
<evidence type="ECO:0000313" key="2">
    <source>
        <dbReference type="WBParaSite" id="PS1159_v2.g13438.t1"/>
    </source>
</evidence>
<evidence type="ECO:0000313" key="1">
    <source>
        <dbReference type="Proteomes" id="UP000887580"/>
    </source>
</evidence>
<proteinExistence type="predicted"/>
<sequence length="70" mass="7584">MPSLLLLLLLLFKSAGVVEGLDVVVALLPLTFSSVDLGEKDRFISFGGEQFLKSTGSERRLTENCDKPGD</sequence>
<dbReference type="Proteomes" id="UP000887580">
    <property type="component" value="Unplaced"/>
</dbReference>
<protein>
    <submittedName>
        <fullName evidence="2">Secreted protein</fullName>
    </submittedName>
</protein>
<name>A0AC35F5N5_9BILA</name>
<organism evidence="1 2">
    <name type="scientific">Panagrolaimus sp. PS1159</name>
    <dbReference type="NCBI Taxonomy" id="55785"/>
    <lineage>
        <taxon>Eukaryota</taxon>
        <taxon>Metazoa</taxon>
        <taxon>Ecdysozoa</taxon>
        <taxon>Nematoda</taxon>
        <taxon>Chromadorea</taxon>
        <taxon>Rhabditida</taxon>
        <taxon>Tylenchina</taxon>
        <taxon>Panagrolaimomorpha</taxon>
        <taxon>Panagrolaimoidea</taxon>
        <taxon>Panagrolaimidae</taxon>
        <taxon>Panagrolaimus</taxon>
    </lineage>
</organism>